<name>A0A183AY82_9TREM</name>
<proteinExistence type="predicted"/>
<evidence type="ECO:0000256" key="1">
    <source>
        <dbReference type="SAM" id="MobiDB-lite"/>
    </source>
</evidence>
<dbReference type="WBParaSite" id="ECPE_0001195201-mRNA-1">
    <property type="protein sequence ID" value="ECPE_0001195201-mRNA-1"/>
    <property type="gene ID" value="ECPE_0001195201"/>
</dbReference>
<feature type="compositionally biased region" description="Low complexity" evidence="1">
    <location>
        <begin position="54"/>
        <end position="67"/>
    </location>
</feature>
<protein>
    <submittedName>
        <fullName evidence="2">GA12490</fullName>
    </submittedName>
</protein>
<accession>A0A183AY82</accession>
<dbReference type="AlphaFoldDB" id="A0A183AY82"/>
<feature type="region of interest" description="Disordered" evidence="1">
    <location>
        <begin position="43"/>
        <end position="139"/>
    </location>
</feature>
<evidence type="ECO:0000313" key="2">
    <source>
        <dbReference type="WBParaSite" id="ECPE_0001195201-mRNA-1"/>
    </source>
</evidence>
<reference evidence="2" key="1">
    <citation type="submission" date="2016-06" db="UniProtKB">
        <authorList>
            <consortium name="WormBaseParasite"/>
        </authorList>
    </citation>
    <scope>IDENTIFICATION</scope>
</reference>
<organism evidence="2">
    <name type="scientific">Echinostoma caproni</name>
    <dbReference type="NCBI Taxonomy" id="27848"/>
    <lineage>
        <taxon>Eukaryota</taxon>
        <taxon>Metazoa</taxon>
        <taxon>Spiralia</taxon>
        <taxon>Lophotrochozoa</taxon>
        <taxon>Platyhelminthes</taxon>
        <taxon>Trematoda</taxon>
        <taxon>Digenea</taxon>
        <taxon>Plagiorchiida</taxon>
        <taxon>Echinostomata</taxon>
        <taxon>Echinostomatoidea</taxon>
        <taxon>Echinostomatidae</taxon>
        <taxon>Echinostoma</taxon>
    </lineage>
</organism>
<feature type="compositionally biased region" description="Low complexity" evidence="1">
    <location>
        <begin position="122"/>
        <end position="133"/>
    </location>
</feature>
<sequence length="139" mass="14590">LIGHAAGHGTEAFLGTGNDFAATVNSQSLTNTTQRLLDRRYASQTSVVSDHPDNSISISTTPTTRSDSASRLRNRVSLSNAPLPSMPPTPGQMNVCTRPMASVGSPSVIDATKTPNETQNISSSPPLSNSSKESFFDAV</sequence>